<dbReference type="HAMAP" id="MF_01547">
    <property type="entry name" value="RNA_methyltr_E"/>
    <property type="match status" value="1"/>
</dbReference>
<feature type="region of interest" description="Disordered" evidence="7">
    <location>
        <begin position="673"/>
        <end position="709"/>
    </location>
</feature>
<keyword evidence="3 9" id="KW-0489">Methyltransferase</keyword>
<dbReference type="InterPro" id="IPR029063">
    <property type="entry name" value="SAM-dependent_MTases_sf"/>
</dbReference>
<reference evidence="9 10" key="1">
    <citation type="submission" date="2020-01" db="EMBL/GenBank/DDBJ databases">
        <title>Aspergillus terreus IFO 6365 whole genome shotgun sequence.</title>
        <authorList>
            <person name="Kanamasa S."/>
            <person name="Takahashi H."/>
        </authorList>
    </citation>
    <scope>NUCLEOTIDE SEQUENCE [LARGE SCALE GENOMIC DNA]</scope>
    <source>
        <strain evidence="9 10">IFO 6365</strain>
    </source>
</reference>
<keyword evidence="4 9" id="KW-0808">Transferase</keyword>
<name>A0A5M3Z1V1_ASPTE</name>
<evidence type="ECO:0000259" key="8">
    <source>
        <dbReference type="Pfam" id="PF01728"/>
    </source>
</evidence>
<feature type="domain" description="Ribosomal RNA methyltransferase FtsJ" evidence="8">
    <location>
        <begin position="585"/>
        <end position="816"/>
    </location>
</feature>
<evidence type="ECO:0000256" key="7">
    <source>
        <dbReference type="SAM" id="MobiDB-lite"/>
    </source>
</evidence>
<evidence type="ECO:0000256" key="6">
    <source>
        <dbReference type="ARBA" id="ARBA00041184"/>
    </source>
</evidence>
<feature type="compositionally biased region" description="Low complexity" evidence="7">
    <location>
        <begin position="687"/>
        <end position="696"/>
    </location>
</feature>
<feature type="compositionally biased region" description="Basic and acidic residues" evidence="7">
    <location>
        <begin position="405"/>
        <end position="417"/>
    </location>
</feature>
<dbReference type="GO" id="GO:0005739">
    <property type="term" value="C:mitochondrion"/>
    <property type="evidence" value="ECO:0007669"/>
    <property type="project" value="TreeGrafter"/>
</dbReference>
<keyword evidence="10" id="KW-1185">Reference proteome</keyword>
<feature type="compositionally biased region" description="Polar residues" evidence="7">
    <location>
        <begin position="320"/>
        <end position="334"/>
    </location>
</feature>
<sequence length="829" mass="92836">MMETSLLEPQGAVEDVSLRTALLEKEYEATLGHTAQLLDAEKSRVTKVEQLLLQFENETLRYQLDRADRELAKMMKEEYKSRCILDSARQEHNELRNQQRFAMQEIERLRNELATINNTTSGSKELLAEISRLSKDLADSRAEIERLASQCTSTNTTIAEKQALERQLNTLEVQREDEKRAHERSLAKLSKQGEELNALRSSLEEARRQLAKEVEARKNQERVSHQQSQKAYTQRLASEDGSETLNKKPRPVHERSQATQSGHYRDPENRNEPGNTVRSRITAIEQSNSRLNPELTIATPGAVRVQSKKPKISALPGDKSSFSITPFLNRTTGLRDSLSSDNESDELHSSTPIMNTTKGPGKTKKSDIQVQDRDGSVSERPSAESKQHLEQTSSEVKVAKGGQRKPADVPKIDDRSDGSSILSTHLTLAQAKTRKRKLGAQRDRSIFDDDDEEEDDDFKGMRKQGRKLAGAGRNVGVQSSAMKAAPLSLGRGFGGSGAKTIFPRRSSRPQQLKLPSPATQVAIAGSMLSPHRVLSCWGRWLGAAPSQSLRIWGPLTFQRHSSSKRWQARQLKDRFTKEAAVQGLKSRAAFKLLQIDTKFRIFESGQTVVDLGYAPGSWSQVAITRTKPNGRVLGVDIIPAQPPKGVSTIQGNFLDPEIQAYVREFVRDHNRGRARAPNEYNGDELDTTALETDTAPPNLPTDVKEGEHGNANERTVDVVLSDMSAPWYQTTGFWKRSLSDPYNRMMNTSGDLCRAALQFSFEVLKDGGHFVCKFYQGAEDKALEKQLKALFKKVHRLKPESSRNESKESFFIGLGRKENAKKDEVLDHS</sequence>
<dbReference type="AlphaFoldDB" id="A0A5M3Z1V1"/>
<evidence type="ECO:0000256" key="5">
    <source>
        <dbReference type="ARBA" id="ARBA00022691"/>
    </source>
</evidence>
<keyword evidence="5" id="KW-0949">S-adenosyl-L-methionine</keyword>
<dbReference type="OrthoDB" id="20105at2759"/>
<evidence type="ECO:0000256" key="3">
    <source>
        <dbReference type="ARBA" id="ARBA00022603"/>
    </source>
</evidence>
<feature type="compositionally biased region" description="Polar residues" evidence="7">
    <location>
        <begin position="225"/>
        <end position="236"/>
    </location>
</feature>
<dbReference type="InterPro" id="IPR050082">
    <property type="entry name" value="RNA_methyltr_RlmE"/>
</dbReference>
<dbReference type="Pfam" id="PF01728">
    <property type="entry name" value="FtsJ"/>
    <property type="match status" value="1"/>
</dbReference>
<feature type="region of interest" description="Disordered" evidence="7">
    <location>
        <begin position="213"/>
        <end position="275"/>
    </location>
</feature>
<dbReference type="VEuPathDB" id="FungiDB:ATEG_02065"/>
<dbReference type="GO" id="GO:0008650">
    <property type="term" value="F:rRNA (uridine-2'-O-)-methyltransferase activity"/>
    <property type="evidence" value="ECO:0007669"/>
    <property type="project" value="TreeGrafter"/>
</dbReference>
<feature type="compositionally biased region" description="Basic and acidic residues" evidence="7">
    <location>
        <begin position="364"/>
        <end position="389"/>
    </location>
</feature>
<protein>
    <recommendedName>
        <fullName evidence="6">rRNA methyltransferase 2, mitochondrial</fullName>
    </recommendedName>
</protein>
<keyword evidence="2" id="KW-0698">rRNA processing</keyword>
<evidence type="ECO:0000256" key="4">
    <source>
        <dbReference type="ARBA" id="ARBA00022679"/>
    </source>
</evidence>
<proteinExistence type="inferred from homology"/>
<evidence type="ECO:0000313" key="9">
    <source>
        <dbReference type="EMBL" id="GFF16657.1"/>
    </source>
</evidence>
<gene>
    <name evidence="9" type="ORF">ATEIFO6365_0005084900</name>
</gene>
<dbReference type="EMBL" id="BLJY01000005">
    <property type="protein sequence ID" value="GFF16657.1"/>
    <property type="molecule type" value="Genomic_DNA"/>
</dbReference>
<dbReference type="SUPFAM" id="SSF53335">
    <property type="entry name" value="S-adenosyl-L-methionine-dependent methyltransferases"/>
    <property type="match status" value="1"/>
</dbReference>
<dbReference type="Gene3D" id="3.40.50.150">
    <property type="entry name" value="Vaccinia Virus protein VP39"/>
    <property type="match status" value="1"/>
</dbReference>
<dbReference type="PANTHER" id="PTHR10920">
    <property type="entry name" value="RIBOSOMAL RNA METHYLTRANSFERASE"/>
    <property type="match status" value="1"/>
</dbReference>
<dbReference type="InterPro" id="IPR015507">
    <property type="entry name" value="rRNA-MeTfrase_E"/>
</dbReference>
<dbReference type="InterPro" id="IPR002877">
    <property type="entry name" value="RNA_MeTrfase_FtsJ_dom"/>
</dbReference>
<feature type="compositionally biased region" description="Basic and acidic residues" evidence="7">
    <location>
        <begin position="175"/>
        <end position="194"/>
    </location>
</feature>
<comment type="caution">
    <text evidence="9">The sequence shown here is derived from an EMBL/GenBank/DDBJ whole genome shotgun (WGS) entry which is preliminary data.</text>
</comment>
<feature type="compositionally biased region" description="Basic and acidic residues" evidence="7">
    <location>
        <begin position="213"/>
        <end position="224"/>
    </location>
</feature>
<evidence type="ECO:0000256" key="2">
    <source>
        <dbReference type="ARBA" id="ARBA00022552"/>
    </source>
</evidence>
<dbReference type="Proteomes" id="UP000452235">
    <property type="component" value="Unassembled WGS sequence"/>
</dbReference>
<evidence type="ECO:0000256" key="1">
    <source>
        <dbReference type="ARBA" id="ARBA00009258"/>
    </source>
</evidence>
<organism evidence="9 10">
    <name type="scientific">Aspergillus terreus</name>
    <dbReference type="NCBI Taxonomy" id="33178"/>
    <lineage>
        <taxon>Eukaryota</taxon>
        <taxon>Fungi</taxon>
        <taxon>Dikarya</taxon>
        <taxon>Ascomycota</taxon>
        <taxon>Pezizomycotina</taxon>
        <taxon>Eurotiomycetes</taxon>
        <taxon>Eurotiomycetidae</taxon>
        <taxon>Eurotiales</taxon>
        <taxon>Aspergillaceae</taxon>
        <taxon>Aspergillus</taxon>
        <taxon>Aspergillus subgen. Circumdati</taxon>
    </lineage>
</organism>
<accession>A0A5M3Z1V1</accession>
<evidence type="ECO:0000313" key="10">
    <source>
        <dbReference type="Proteomes" id="UP000452235"/>
    </source>
</evidence>
<dbReference type="VEuPathDB" id="FungiDB:ATEG_05619"/>
<dbReference type="PANTHER" id="PTHR10920:SF18">
    <property type="entry name" value="RRNA METHYLTRANSFERASE 2, MITOCHONDRIAL"/>
    <property type="match status" value="1"/>
</dbReference>
<comment type="similarity">
    <text evidence="1">Belongs to the class I-like SAM-binding methyltransferase superfamily. RNA methyltransferase RlmE family.</text>
</comment>
<feature type="region of interest" description="Disordered" evidence="7">
    <location>
        <begin position="175"/>
        <end position="195"/>
    </location>
</feature>
<feature type="region of interest" description="Disordered" evidence="7">
    <location>
        <begin position="301"/>
        <end position="418"/>
    </location>
</feature>